<keyword evidence="5" id="KW-0411">Iron-sulfur</keyword>
<evidence type="ECO:0000256" key="3">
    <source>
        <dbReference type="ARBA" id="ARBA00023002"/>
    </source>
</evidence>
<keyword evidence="1" id="KW-0004">4Fe-4S</keyword>
<dbReference type="InterPro" id="IPR017900">
    <property type="entry name" value="4Fe4S_Fe_S_CS"/>
</dbReference>
<dbReference type="PANTHER" id="PTHR43687">
    <property type="entry name" value="ADENYLYLSULFATE REDUCTASE, BETA SUBUNIT"/>
    <property type="match status" value="1"/>
</dbReference>
<evidence type="ECO:0000313" key="8">
    <source>
        <dbReference type="Proteomes" id="UP000008457"/>
    </source>
</evidence>
<dbReference type="eggNOG" id="COG1148">
    <property type="taxonomic scope" value="Bacteria"/>
</dbReference>
<sequence>MQHRILIIGNGDDAAVAARAAAAVGMEALVIGEGAFPIADDRITYKDGWTLKHIEGQIGAFEAVFDTNDGEQTETVSSIIAATGADMVPCSLMNSAGDKAVSFKDLPALLNAKEYTLPMAVVFIQDADVDDGQWVSAIGIDLARQVGKMWGCDIYYLCRFIRGSHFEVENAYRMARAEGVVFIKYSKDSLAVMPLNGKTMVNFNDYTQDIAIQADIVAMSDVLKPQAQTSSLAQKLGIGVNPEGFFQYDNAYYPFTATNRRGVYVIGACKGPAGLNDVNGDAAYTALDIKIQLDDLRQAAEVIAEINPFKCSLCLTCLRFCPHGALHVSDDMPSMAVYDMACQGCGICGAVCPAEAINLADNGKRLMKEGSGQKRLKVYCCKNSAKKALDAINMVAQLPQGMELAEMPCSGSIKPEELVDDLYAGFQRILILACYSDACRHVNGNTDMRRQMKALQDTLADMGIAQDSIVVMDVAGPSPDDVLEKINSAYNAIGLEVAL</sequence>
<name>F4A1X3_MAHA5</name>
<dbReference type="SUPFAM" id="SSF51905">
    <property type="entry name" value="FAD/NAD(P)-binding domain"/>
    <property type="match status" value="1"/>
</dbReference>
<gene>
    <name evidence="7" type="ordered locus">Mahau_0891</name>
</gene>
<keyword evidence="4" id="KW-0408">Iron</keyword>
<dbReference type="InterPro" id="IPR036188">
    <property type="entry name" value="FAD/NAD-bd_sf"/>
</dbReference>
<accession>F4A1X3</accession>
<dbReference type="GO" id="GO:0046872">
    <property type="term" value="F:metal ion binding"/>
    <property type="evidence" value="ECO:0007669"/>
    <property type="project" value="UniProtKB-KW"/>
</dbReference>
<dbReference type="Pfam" id="PF12838">
    <property type="entry name" value="Fer4_7"/>
    <property type="match status" value="1"/>
</dbReference>
<reference evidence="7 8" key="2">
    <citation type="journal article" date="2011" name="Stand. Genomic Sci.">
        <title>Complete genome sequence of Mahella australiensis type strain (50-1 BON).</title>
        <authorList>
            <person name="Sikorski J."/>
            <person name="Teshima H."/>
            <person name="Nolan M."/>
            <person name="Lucas S."/>
            <person name="Hammon N."/>
            <person name="Deshpande S."/>
            <person name="Cheng J.F."/>
            <person name="Pitluck S."/>
            <person name="Liolios K."/>
            <person name="Pagani I."/>
            <person name="Ivanova N."/>
            <person name="Huntemann M."/>
            <person name="Mavromatis K."/>
            <person name="Ovchinikova G."/>
            <person name="Pati A."/>
            <person name="Tapia R."/>
            <person name="Han C."/>
            <person name="Goodwin L."/>
            <person name="Chen A."/>
            <person name="Palaniappan K."/>
            <person name="Land M."/>
            <person name="Hauser L."/>
            <person name="Ngatchou-Djao O.D."/>
            <person name="Rohde M."/>
            <person name="Pukall R."/>
            <person name="Spring S."/>
            <person name="Abt B."/>
            <person name="Goker M."/>
            <person name="Detter J.C."/>
            <person name="Woyke T."/>
            <person name="Bristow J."/>
            <person name="Markowitz V."/>
            <person name="Hugenholtz P."/>
            <person name="Eisen J.A."/>
            <person name="Kyrpides N.C."/>
            <person name="Klenk H.P."/>
            <person name="Lapidus A."/>
        </authorList>
    </citation>
    <scope>NUCLEOTIDE SEQUENCE [LARGE SCALE GENOMIC DNA]</scope>
    <source>
        <strain evidence="8">DSM 15567 / CIP 107919 / 50-1 BON</strain>
    </source>
</reference>
<dbReference type="Proteomes" id="UP000008457">
    <property type="component" value="Chromosome"/>
</dbReference>
<organism evidence="7 8">
    <name type="scientific">Mahella australiensis (strain DSM 15567 / CIP 107919 / 50-1 BON)</name>
    <dbReference type="NCBI Taxonomy" id="697281"/>
    <lineage>
        <taxon>Bacteria</taxon>
        <taxon>Bacillati</taxon>
        <taxon>Bacillota</taxon>
        <taxon>Clostridia</taxon>
        <taxon>Thermoanaerobacterales</taxon>
        <taxon>Thermoanaerobacterales Family IV. Incertae Sedis</taxon>
        <taxon>Mahella</taxon>
    </lineage>
</organism>
<dbReference type="InterPro" id="IPR003813">
    <property type="entry name" value="MvhD/FlpD"/>
</dbReference>
<keyword evidence="2" id="KW-0479">Metal-binding</keyword>
<evidence type="ECO:0000259" key="6">
    <source>
        <dbReference type="PROSITE" id="PS51379"/>
    </source>
</evidence>
<dbReference type="GO" id="GO:0051539">
    <property type="term" value="F:4 iron, 4 sulfur cluster binding"/>
    <property type="evidence" value="ECO:0007669"/>
    <property type="project" value="UniProtKB-KW"/>
</dbReference>
<dbReference type="GO" id="GO:0016491">
    <property type="term" value="F:oxidoreductase activity"/>
    <property type="evidence" value="ECO:0007669"/>
    <property type="project" value="UniProtKB-KW"/>
</dbReference>
<dbReference type="PROSITE" id="PS00198">
    <property type="entry name" value="4FE4S_FER_1"/>
    <property type="match status" value="2"/>
</dbReference>
<dbReference type="SUPFAM" id="SSF54862">
    <property type="entry name" value="4Fe-4S ferredoxins"/>
    <property type="match status" value="1"/>
</dbReference>
<dbReference type="PROSITE" id="PS51379">
    <property type="entry name" value="4FE4S_FER_2"/>
    <property type="match status" value="2"/>
</dbReference>
<dbReference type="EMBL" id="CP002360">
    <property type="protein sequence ID" value="AEE96089.1"/>
    <property type="molecule type" value="Genomic_DNA"/>
</dbReference>
<dbReference type="KEGG" id="mas:Mahau_0891"/>
<dbReference type="Pfam" id="PF02662">
    <property type="entry name" value="FlpD"/>
    <property type="match status" value="1"/>
</dbReference>
<dbReference type="InterPro" id="IPR017896">
    <property type="entry name" value="4Fe4S_Fe-S-bd"/>
</dbReference>
<evidence type="ECO:0000256" key="1">
    <source>
        <dbReference type="ARBA" id="ARBA00022485"/>
    </source>
</evidence>
<evidence type="ECO:0000256" key="5">
    <source>
        <dbReference type="ARBA" id="ARBA00023014"/>
    </source>
</evidence>
<feature type="domain" description="4Fe-4S ferredoxin-type" evidence="6">
    <location>
        <begin position="333"/>
        <end position="362"/>
    </location>
</feature>
<feature type="domain" description="4Fe-4S ferredoxin-type" evidence="6">
    <location>
        <begin position="302"/>
        <end position="331"/>
    </location>
</feature>
<keyword evidence="3" id="KW-0560">Oxidoreductase</keyword>
<dbReference type="STRING" id="697281.Mahau_0891"/>
<dbReference type="HOGENOM" id="CLU_023616_0_0_9"/>
<evidence type="ECO:0000313" key="7">
    <source>
        <dbReference type="EMBL" id="AEE96089.1"/>
    </source>
</evidence>
<reference evidence="8" key="1">
    <citation type="submission" date="2010-11" db="EMBL/GenBank/DDBJ databases">
        <title>The complete genome of Mahella australiensis DSM 15567.</title>
        <authorList>
            <consortium name="US DOE Joint Genome Institute (JGI-PGF)"/>
            <person name="Lucas S."/>
            <person name="Copeland A."/>
            <person name="Lapidus A."/>
            <person name="Bruce D."/>
            <person name="Goodwin L."/>
            <person name="Pitluck S."/>
            <person name="Kyrpides N."/>
            <person name="Mavromatis K."/>
            <person name="Pagani I."/>
            <person name="Ivanova N."/>
            <person name="Teshima H."/>
            <person name="Brettin T."/>
            <person name="Detter J.C."/>
            <person name="Han C."/>
            <person name="Tapia R."/>
            <person name="Land M."/>
            <person name="Hauser L."/>
            <person name="Markowitz V."/>
            <person name="Cheng J.-F."/>
            <person name="Hugenholtz P."/>
            <person name="Woyke T."/>
            <person name="Wu D."/>
            <person name="Spring S."/>
            <person name="Pukall R."/>
            <person name="Steenblock K."/>
            <person name="Schneider S."/>
            <person name="Klenk H.-P."/>
            <person name="Eisen J.A."/>
        </authorList>
    </citation>
    <scope>NUCLEOTIDE SEQUENCE [LARGE SCALE GENOMIC DNA]</scope>
    <source>
        <strain evidence="8">DSM 15567 / CIP 107919 / 50-1 BON</strain>
    </source>
</reference>
<evidence type="ECO:0000256" key="4">
    <source>
        <dbReference type="ARBA" id="ARBA00023004"/>
    </source>
</evidence>
<proteinExistence type="predicted"/>
<keyword evidence="8" id="KW-1185">Reference proteome</keyword>
<dbReference type="PANTHER" id="PTHR43687:SF1">
    <property type="entry name" value="FERREDOXIN III"/>
    <property type="match status" value="1"/>
</dbReference>
<dbReference type="AlphaFoldDB" id="F4A1X3"/>
<protein>
    <submittedName>
        <fullName evidence="7">Methyl-viologen-reducing hydrogenase delta subunit</fullName>
    </submittedName>
</protein>
<dbReference type="OrthoDB" id="1721611at2"/>
<evidence type="ECO:0000256" key="2">
    <source>
        <dbReference type="ARBA" id="ARBA00022723"/>
    </source>
</evidence>
<dbReference type="eggNOG" id="COG1908">
    <property type="taxonomic scope" value="Bacteria"/>
</dbReference>
<dbReference type="RefSeq" id="WP_013780519.1">
    <property type="nucleotide sequence ID" value="NC_015520.1"/>
</dbReference>
<dbReference type="Gene3D" id="3.30.70.20">
    <property type="match status" value="1"/>
</dbReference>
<dbReference type="InterPro" id="IPR050572">
    <property type="entry name" value="Fe-S_Ferredoxin"/>
</dbReference>